<dbReference type="AlphaFoldDB" id="A0AAD8Q9D0"/>
<dbReference type="Pfam" id="PF20150">
    <property type="entry name" value="2EXR"/>
    <property type="match status" value="1"/>
</dbReference>
<keyword evidence="3" id="KW-1185">Reference proteome</keyword>
<evidence type="ECO:0000313" key="2">
    <source>
        <dbReference type="EMBL" id="KAK1596924.1"/>
    </source>
</evidence>
<reference evidence="2" key="1">
    <citation type="submission" date="2021-06" db="EMBL/GenBank/DDBJ databases">
        <title>Comparative genomics, transcriptomics and evolutionary studies reveal genomic signatures of adaptation to plant cell wall in hemibiotrophic fungi.</title>
        <authorList>
            <consortium name="DOE Joint Genome Institute"/>
            <person name="Baroncelli R."/>
            <person name="Diaz J.F."/>
            <person name="Benocci T."/>
            <person name="Peng M."/>
            <person name="Battaglia E."/>
            <person name="Haridas S."/>
            <person name="Andreopoulos W."/>
            <person name="Labutti K."/>
            <person name="Pangilinan J."/>
            <person name="Floch G.L."/>
            <person name="Makela M.R."/>
            <person name="Henrissat B."/>
            <person name="Grigoriev I.V."/>
            <person name="Crouch J.A."/>
            <person name="De Vries R.P."/>
            <person name="Sukno S.A."/>
            <person name="Thon M.R."/>
        </authorList>
    </citation>
    <scope>NUCLEOTIDE SEQUENCE</scope>
    <source>
        <strain evidence="2">CBS 125086</strain>
    </source>
</reference>
<protein>
    <recommendedName>
        <fullName evidence="1">2EXR domain-containing protein</fullName>
    </recommendedName>
</protein>
<feature type="domain" description="2EXR" evidence="1">
    <location>
        <begin position="2"/>
        <end position="73"/>
    </location>
</feature>
<sequence length="318" mass="37036">MFTHFKRLPPEIRAAIWKLAFGGGHIVSPEAIKHTPPAASLANRESWAEYTRLEFMVTLGGGRVYFDPETDIVVYSRLTDCPPEQGDPRLQNDIHRKYRRYVATNGRMQPPLLPQPIANPHPGLRTAMIITGISHSKDHTRMTWEPFSRDRKDLVESHKRDPIMKLPKMLIKDFPNLGTLWRAGSCPWSCKYLTYDQYLTYDRCTGGWPPKFLQFRYYSSSERVMIRDMPKPARREFWRIQRQATRSRIEQSSAYRVVAAIHIIRERDIAPADMTDGWRTVRTFEEETAGGRDELESDLLPDRLWWMILGGEIGRYIG</sequence>
<dbReference type="EMBL" id="JAHLJV010000010">
    <property type="protein sequence ID" value="KAK1596924.1"/>
    <property type="molecule type" value="Genomic_DNA"/>
</dbReference>
<dbReference type="Proteomes" id="UP001230504">
    <property type="component" value="Unassembled WGS sequence"/>
</dbReference>
<proteinExistence type="predicted"/>
<accession>A0AAD8Q9D0</accession>
<gene>
    <name evidence="2" type="ORF">LY79DRAFT_647495</name>
</gene>
<dbReference type="InterPro" id="IPR045518">
    <property type="entry name" value="2EXR"/>
</dbReference>
<comment type="caution">
    <text evidence="2">The sequence shown here is derived from an EMBL/GenBank/DDBJ whole genome shotgun (WGS) entry which is preliminary data.</text>
</comment>
<evidence type="ECO:0000313" key="3">
    <source>
        <dbReference type="Proteomes" id="UP001230504"/>
    </source>
</evidence>
<dbReference type="RefSeq" id="XP_060417761.1">
    <property type="nucleotide sequence ID" value="XM_060562491.1"/>
</dbReference>
<name>A0AAD8Q9D0_9PEZI</name>
<dbReference type="GeneID" id="85446731"/>
<organism evidence="2 3">
    <name type="scientific">Colletotrichum navitas</name>
    <dbReference type="NCBI Taxonomy" id="681940"/>
    <lineage>
        <taxon>Eukaryota</taxon>
        <taxon>Fungi</taxon>
        <taxon>Dikarya</taxon>
        <taxon>Ascomycota</taxon>
        <taxon>Pezizomycotina</taxon>
        <taxon>Sordariomycetes</taxon>
        <taxon>Hypocreomycetidae</taxon>
        <taxon>Glomerellales</taxon>
        <taxon>Glomerellaceae</taxon>
        <taxon>Colletotrichum</taxon>
        <taxon>Colletotrichum graminicola species complex</taxon>
    </lineage>
</organism>
<evidence type="ECO:0000259" key="1">
    <source>
        <dbReference type="Pfam" id="PF20150"/>
    </source>
</evidence>